<dbReference type="Proteomes" id="UP001281410">
    <property type="component" value="Unassembled WGS sequence"/>
</dbReference>
<comment type="caution">
    <text evidence="1">The sequence shown here is derived from an EMBL/GenBank/DDBJ whole genome shotgun (WGS) entry which is preliminary data.</text>
</comment>
<dbReference type="PANTHER" id="PTHR16199:SF4">
    <property type="entry name" value="CONDENSIN-2 COMPLEX SUBUNIT G2"/>
    <property type="match status" value="1"/>
</dbReference>
<accession>A0AAE0AVM7</accession>
<sequence length="125" mass="13989">MGDKVKSLFAAASTGRARSSIFDIVAIISPNNVVGILEDCSGLVSNCSGLSEDVERQDEVWSAHKLFLSFNAFNDMFEALTKLQKIDMMLVSLPDIYPQIEKDIEEQSRDNDRMALESAREPVWM</sequence>
<proteinExistence type="predicted"/>
<protein>
    <submittedName>
        <fullName evidence="1">Uncharacterized protein</fullName>
    </submittedName>
</protein>
<reference evidence="1" key="1">
    <citation type="journal article" date="2023" name="Plant J.">
        <title>Genome sequences and population genomics provide insights into the demographic history, inbreeding, and mutation load of two 'living fossil' tree species of Dipteronia.</title>
        <authorList>
            <person name="Feng Y."/>
            <person name="Comes H.P."/>
            <person name="Chen J."/>
            <person name="Zhu S."/>
            <person name="Lu R."/>
            <person name="Zhang X."/>
            <person name="Li P."/>
            <person name="Qiu J."/>
            <person name="Olsen K.M."/>
            <person name="Qiu Y."/>
        </authorList>
    </citation>
    <scope>NUCLEOTIDE SEQUENCE</scope>
    <source>
        <strain evidence="1">NBL</strain>
    </source>
</reference>
<evidence type="ECO:0000313" key="1">
    <source>
        <dbReference type="EMBL" id="KAK3224442.1"/>
    </source>
</evidence>
<dbReference type="EMBL" id="JANJYJ010000003">
    <property type="protein sequence ID" value="KAK3224442.1"/>
    <property type="molecule type" value="Genomic_DNA"/>
</dbReference>
<dbReference type="PANTHER" id="PTHR16199">
    <property type="entry name" value="CONDENSIN-2 COMPLEX SUBUNIT G2"/>
    <property type="match status" value="1"/>
</dbReference>
<evidence type="ECO:0000313" key="2">
    <source>
        <dbReference type="Proteomes" id="UP001281410"/>
    </source>
</evidence>
<dbReference type="GO" id="GO:0000796">
    <property type="term" value="C:condensin complex"/>
    <property type="evidence" value="ECO:0007669"/>
    <property type="project" value="TreeGrafter"/>
</dbReference>
<dbReference type="GO" id="GO:0005634">
    <property type="term" value="C:nucleus"/>
    <property type="evidence" value="ECO:0007669"/>
    <property type="project" value="TreeGrafter"/>
</dbReference>
<keyword evidence="2" id="KW-1185">Reference proteome</keyword>
<dbReference type="GO" id="GO:0000070">
    <property type="term" value="P:mitotic sister chromatid segregation"/>
    <property type="evidence" value="ECO:0007669"/>
    <property type="project" value="TreeGrafter"/>
</dbReference>
<organism evidence="1 2">
    <name type="scientific">Dipteronia sinensis</name>
    <dbReference type="NCBI Taxonomy" id="43782"/>
    <lineage>
        <taxon>Eukaryota</taxon>
        <taxon>Viridiplantae</taxon>
        <taxon>Streptophyta</taxon>
        <taxon>Embryophyta</taxon>
        <taxon>Tracheophyta</taxon>
        <taxon>Spermatophyta</taxon>
        <taxon>Magnoliopsida</taxon>
        <taxon>eudicotyledons</taxon>
        <taxon>Gunneridae</taxon>
        <taxon>Pentapetalae</taxon>
        <taxon>rosids</taxon>
        <taxon>malvids</taxon>
        <taxon>Sapindales</taxon>
        <taxon>Sapindaceae</taxon>
        <taxon>Hippocastanoideae</taxon>
        <taxon>Acereae</taxon>
        <taxon>Dipteronia</taxon>
    </lineage>
</organism>
<gene>
    <name evidence="1" type="ORF">Dsin_011467</name>
</gene>
<dbReference type="AlphaFoldDB" id="A0AAE0AVM7"/>
<name>A0AAE0AVM7_9ROSI</name>